<dbReference type="InterPro" id="IPR036443">
    <property type="entry name" value="Znf_RanBP2_sf"/>
</dbReference>
<evidence type="ECO:0000313" key="8">
    <source>
        <dbReference type="EMBL" id="RPB10174.1"/>
    </source>
</evidence>
<dbReference type="AlphaFoldDB" id="A0A3N4KHZ9"/>
<keyword evidence="3" id="KW-0862">Zinc</keyword>
<evidence type="ECO:0000256" key="1">
    <source>
        <dbReference type="ARBA" id="ARBA00022723"/>
    </source>
</evidence>
<gene>
    <name evidence="8" type="ORF">P167DRAFT_607470</name>
</gene>
<dbReference type="PANTHER" id="PTHR46622:SF1">
    <property type="entry name" value="DNA-DEPENDENT METALLOPROTEASE WSS1"/>
    <property type="match status" value="1"/>
</dbReference>
<dbReference type="SMART" id="SM00547">
    <property type="entry name" value="ZnF_RBZ"/>
    <property type="match status" value="2"/>
</dbReference>
<dbReference type="OrthoDB" id="261960at2759"/>
<evidence type="ECO:0000256" key="2">
    <source>
        <dbReference type="ARBA" id="ARBA00022771"/>
    </source>
</evidence>
<dbReference type="PROSITE" id="PS01358">
    <property type="entry name" value="ZF_RANBP2_1"/>
    <property type="match status" value="2"/>
</dbReference>
<dbReference type="GO" id="GO:0006281">
    <property type="term" value="P:DNA repair"/>
    <property type="evidence" value="ECO:0007669"/>
    <property type="project" value="TreeGrafter"/>
</dbReference>
<feature type="domain" description="RanBP2-type" evidence="6">
    <location>
        <begin position="328"/>
        <end position="358"/>
    </location>
</feature>
<dbReference type="STRING" id="1392247.A0A3N4KHZ9"/>
<dbReference type="EMBL" id="ML119145">
    <property type="protein sequence ID" value="RPB10174.1"/>
    <property type="molecule type" value="Genomic_DNA"/>
</dbReference>
<evidence type="ECO:0000256" key="3">
    <source>
        <dbReference type="ARBA" id="ARBA00022833"/>
    </source>
</evidence>
<evidence type="ECO:0000256" key="4">
    <source>
        <dbReference type="PROSITE-ProRule" id="PRU00322"/>
    </source>
</evidence>
<dbReference type="GO" id="GO:0008237">
    <property type="term" value="F:metallopeptidase activity"/>
    <property type="evidence" value="ECO:0007669"/>
    <property type="project" value="TreeGrafter"/>
</dbReference>
<dbReference type="InterPro" id="IPR013536">
    <property type="entry name" value="WLM_dom"/>
</dbReference>
<sequence length="434" mass="47778">MASKQLIGSYVHIREKPREQHALLMLRKIASLVKPIMVSRGFTVGCLAEFYPAQHNLLGLNIDHGRKICIRLRQPYDENAFLELEDCVYTMLHELTHNLHGPHDEVFHAYLKGLEDEYIAARIAGYNGEGFYSEGNRLGAGRAPRPSTIADARRRALAAAEKRHVQSNPGSTQRLGSSSASANPPERAGMRERIASAALRRIRAPRSCGGESGGRDRGRMEEEAERAIRNGFRTQAEAEEADEAAILRAAIELIEIGEREEREEEERRRRSWMQRDGYVWIEDEEPVPVPAARAPDAGARHSRSRSGRSGGSRHVPIPIDLDHPAPHQGGSTWACNLCTLINPTSHRNCDACGVQRTGGGGDGDIQILDAPPGPRPPGGLRGASSGRKRERVRFGINPVTPARRMWDCGRCRGTNDVEWPACAGCGAGRRRVGA</sequence>
<name>A0A3N4KHZ9_9PEZI</name>
<evidence type="ECO:0000313" key="9">
    <source>
        <dbReference type="Proteomes" id="UP000277580"/>
    </source>
</evidence>
<dbReference type="Pfam" id="PF08325">
    <property type="entry name" value="WLM"/>
    <property type="match status" value="1"/>
</dbReference>
<keyword evidence="1" id="KW-0479">Metal-binding</keyword>
<organism evidence="8 9">
    <name type="scientific">Morchella conica CCBAS932</name>
    <dbReference type="NCBI Taxonomy" id="1392247"/>
    <lineage>
        <taxon>Eukaryota</taxon>
        <taxon>Fungi</taxon>
        <taxon>Dikarya</taxon>
        <taxon>Ascomycota</taxon>
        <taxon>Pezizomycotina</taxon>
        <taxon>Pezizomycetes</taxon>
        <taxon>Pezizales</taxon>
        <taxon>Morchellaceae</taxon>
        <taxon>Morchella</taxon>
    </lineage>
</organism>
<keyword evidence="9" id="KW-1185">Reference proteome</keyword>
<dbReference type="GO" id="GO:0008270">
    <property type="term" value="F:zinc ion binding"/>
    <property type="evidence" value="ECO:0007669"/>
    <property type="project" value="UniProtKB-KW"/>
</dbReference>
<dbReference type="PROSITE" id="PS50199">
    <property type="entry name" value="ZF_RANBP2_2"/>
    <property type="match status" value="1"/>
</dbReference>
<feature type="region of interest" description="Disordered" evidence="5">
    <location>
        <begin position="370"/>
        <end position="389"/>
    </location>
</feature>
<dbReference type="Proteomes" id="UP000277580">
    <property type="component" value="Unassembled WGS sequence"/>
</dbReference>
<dbReference type="InterPro" id="IPR001876">
    <property type="entry name" value="Znf_RanBP2"/>
</dbReference>
<dbReference type="SUPFAM" id="SSF90209">
    <property type="entry name" value="Ran binding protein zinc finger-like"/>
    <property type="match status" value="1"/>
</dbReference>
<evidence type="ECO:0000259" key="7">
    <source>
        <dbReference type="PROSITE" id="PS51397"/>
    </source>
</evidence>
<dbReference type="GO" id="GO:0005634">
    <property type="term" value="C:nucleus"/>
    <property type="evidence" value="ECO:0007669"/>
    <property type="project" value="TreeGrafter"/>
</dbReference>
<dbReference type="InParanoid" id="A0A3N4KHZ9"/>
<dbReference type="InterPro" id="IPR053000">
    <property type="entry name" value="WSS1-like_metalloprotease"/>
</dbReference>
<keyword evidence="2 4" id="KW-0863">Zinc-finger</keyword>
<reference evidence="8 9" key="1">
    <citation type="journal article" date="2018" name="Nat. Ecol. Evol.">
        <title>Pezizomycetes genomes reveal the molecular basis of ectomycorrhizal truffle lifestyle.</title>
        <authorList>
            <person name="Murat C."/>
            <person name="Payen T."/>
            <person name="Noel B."/>
            <person name="Kuo A."/>
            <person name="Morin E."/>
            <person name="Chen J."/>
            <person name="Kohler A."/>
            <person name="Krizsan K."/>
            <person name="Balestrini R."/>
            <person name="Da Silva C."/>
            <person name="Montanini B."/>
            <person name="Hainaut M."/>
            <person name="Levati E."/>
            <person name="Barry K.W."/>
            <person name="Belfiori B."/>
            <person name="Cichocki N."/>
            <person name="Clum A."/>
            <person name="Dockter R.B."/>
            <person name="Fauchery L."/>
            <person name="Guy J."/>
            <person name="Iotti M."/>
            <person name="Le Tacon F."/>
            <person name="Lindquist E.A."/>
            <person name="Lipzen A."/>
            <person name="Malagnac F."/>
            <person name="Mello A."/>
            <person name="Molinier V."/>
            <person name="Miyauchi S."/>
            <person name="Poulain J."/>
            <person name="Riccioni C."/>
            <person name="Rubini A."/>
            <person name="Sitrit Y."/>
            <person name="Splivallo R."/>
            <person name="Traeger S."/>
            <person name="Wang M."/>
            <person name="Zifcakova L."/>
            <person name="Wipf D."/>
            <person name="Zambonelli A."/>
            <person name="Paolocci F."/>
            <person name="Nowrousian M."/>
            <person name="Ottonello S."/>
            <person name="Baldrian P."/>
            <person name="Spatafora J.W."/>
            <person name="Henrissat B."/>
            <person name="Nagy L.G."/>
            <person name="Aury J.M."/>
            <person name="Wincker P."/>
            <person name="Grigoriev I.V."/>
            <person name="Bonfante P."/>
            <person name="Martin F.M."/>
        </authorList>
    </citation>
    <scope>NUCLEOTIDE SEQUENCE [LARGE SCALE GENOMIC DNA]</scope>
    <source>
        <strain evidence="8 9">CCBAS932</strain>
    </source>
</reference>
<evidence type="ECO:0000259" key="6">
    <source>
        <dbReference type="PROSITE" id="PS50199"/>
    </source>
</evidence>
<feature type="region of interest" description="Disordered" evidence="5">
    <location>
        <begin position="289"/>
        <end position="317"/>
    </location>
</feature>
<dbReference type="Gene3D" id="2.30.30.380">
    <property type="entry name" value="Zn-finger domain of Sec23/24"/>
    <property type="match status" value="1"/>
</dbReference>
<feature type="region of interest" description="Disordered" evidence="5">
    <location>
        <begin position="153"/>
        <end position="188"/>
    </location>
</feature>
<dbReference type="PANTHER" id="PTHR46622">
    <property type="entry name" value="DNA-DEPENDENT METALLOPROTEASE WSS1"/>
    <property type="match status" value="1"/>
</dbReference>
<protein>
    <submittedName>
        <fullName evidence="8">WLM-domain-containing protein</fullName>
    </submittedName>
</protein>
<feature type="compositionally biased region" description="Polar residues" evidence="5">
    <location>
        <begin position="166"/>
        <end position="182"/>
    </location>
</feature>
<feature type="domain" description="WLM" evidence="7">
    <location>
        <begin position="1"/>
        <end position="203"/>
    </location>
</feature>
<proteinExistence type="predicted"/>
<evidence type="ECO:0000256" key="5">
    <source>
        <dbReference type="SAM" id="MobiDB-lite"/>
    </source>
</evidence>
<dbReference type="PROSITE" id="PS51397">
    <property type="entry name" value="WLM"/>
    <property type="match status" value="1"/>
</dbReference>
<accession>A0A3N4KHZ9</accession>